<feature type="chain" id="PRO_5016869170" evidence="1">
    <location>
        <begin position="19"/>
        <end position="76"/>
    </location>
</feature>
<accession>A0A369UR98</accession>
<evidence type="ECO:0000313" key="2">
    <source>
        <dbReference type="EMBL" id="RDD83041.1"/>
    </source>
</evidence>
<dbReference type="PROSITE" id="PS51257">
    <property type="entry name" value="PROKAR_LIPOPROTEIN"/>
    <property type="match status" value="1"/>
</dbReference>
<comment type="caution">
    <text evidence="2">The sequence shown here is derived from an EMBL/GenBank/DDBJ whole genome shotgun (WGS) entry which is preliminary data.</text>
</comment>
<proteinExistence type="predicted"/>
<organism evidence="2 3">
    <name type="scientific">Dyella tabacisoli</name>
    <dbReference type="NCBI Taxonomy" id="2282381"/>
    <lineage>
        <taxon>Bacteria</taxon>
        <taxon>Pseudomonadati</taxon>
        <taxon>Pseudomonadota</taxon>
        <taxon>Gammaproteobacteria</taxon>
        <taxon>Lysobacterales</taxon>
        <taxon>Rhodanobacteraceae</taxon>
        <taxon>Dyella</taxon>
    </lineage>
</organism>
<gene>
    <name evidence="2" type="primary">trbK</name>
    <name evidence="2" type="ORF">DVJ77_04105</name>
</gene>
<dbReference type="EMBL" id="QQAH01000002">
    <property type="protein sequence ID" value="RDD83041.1"/>
    <property type="molecule type" value="Genomic_DNA"/>
</dbReference>
<dbReference type="NCBIfam" id="TIGR04359">
    <property type="entry name" value="TrbK_RP4"/>
    <property type="match status" value="1"/>
</dbReference>
<dbReference type="AlphaFoldDB" id="A0A369UR98"/>
<keyword evidence="2" id="KW-0449">Lipoprotein</keyword>
<dbReference type="InterPro" id="IPR027584">
    <property type="entry name" value="TrbK_RP4"/>
</dbReference>
<evidence type="ECO:0000256" key="1">
    <source>
        <dbReference type="SAM" id="SignalP"/>
    </source>
</evidence>
<evidence type="ECO:0000313" key="3">
    <source>
        <dbReference type="Proteomes" id="UP000253782"/>
    </source>
</evidence>
<dbReference type="Proteomes" id="UP000253782">
    <property type="component" value="Unassembled WGS sequence"/>
</dbReference>
<name>A0A369UR98_9GAMM</name>
<feature type="signal peptide" evidence="1">
    <location>
        <begin position="1"/>
        <end position="18"/>
    </location>
</feature>
<dbReference type="RefSeq" id="WP_114844155.1">
    <property type="nucleotide sequence ID" value="NZ_JBHSPE010000001.1"/>
</dbReference>
<reference evidence="2 3" key="1">
    <citation type="submission" date="2018-07" db="EMBL/GenBank/DDBJ databases">
        <title>Dyella tabacisoli L4-6T, whole genome shotgun sequence.</title>
        <authorList>
            <person name="Zhou X.-K."/>
            <person name="Li W.-J."/>
            <person name="Duan Y.-Q."/>
        </authorList>
    </citation>
    <scope>NUCLEOTIDE SEQUENCE [LARGE SCALE GENOMIC DNA]</scope>
    <source>
        <strain evidence="2 3">L4-6</strain>
    </source>
</reference>
<sequence length="76" mass="8294">MRHHAAMALLGCLTLGLAACGQTPPNPKTPEEIKSFCSDPHLQRKLAAISDEQARQALSDLCFRSGNYTPSKPKSW</sequence>
<keyword evidence="3" id="KW-1185">Reference proteome</keyword>
<protein>
    <submittedName>
        <fullName evidence="2">Entry exclusion lipoprotein TrbK</fullName>
    </submittedName>
</protein>
<keyword evidence="1" id="KW-0732">Signal</keyword>